<dbReference type="CDD" id="cd00143">
    <property type="entry name" value="PP2Cc"/>
    <property type="match status" value="1"/>
</dbReference>
<accession>A0ABV9W974</accession>
<evidence type="ECO:0000259" key="3">
    <source>
        <dbReference type="PROSITE" id="PS51746"/>
    </source>
</evidence>
<dbReference type="EMBL" id="JBHSIU010000070">
    <property type="protein sequence ID" value="MFC5005277.1"/>
    <property type="molecule type" value="Genomic_DNA"/>
</dbReference>
<dbReference type="RefSeq" id="WP_380125922.1">
    <property type="nucleotide sequence ID" value="NZ_JBHSIU010000070.1"/>
</dbReference>
<dbReference type="InterPro" id="IPR036457">
    <property type="entry name" value="PPM-type-like_dom_sf"/>
</dbReference>
<dbReference type="InterPro" id="IPR015655">
    <property type="entry name" value="PP2C"/>
</dbReference>
<dbReference type="Gene3D" id="3.60.40.10">
    <property type="entry name" value="PPM-type phosphatase domain"/>
    <property type="match status" value="1"/>
</dbReference>
<sequence length="467" mass="48698">MTLTLRYAARSDRGLIRSGNQDSVYAGPRLLAVADGMGGMAAGDVASNIVIATMAPLDEDVPGNAMIDTLRGAVDLANQQIRDAVEENPAMEGMGTTLTAMLFSGSKMGMVHIGDSRAYITRDGEFAQVTKDDTYVQMLVDEGRISLEEANSHPQRSLLTRALDGRDADPEYSVRQVKTGDRYLLCSDGLSGVVSAETIESTLREYVDPNQCAGRLIELALRGGGPDNITVIVADVTDEDIVEERPIVGGAAAQDRGMATSADQSMSSARGAALSAPRPPVPEPEEEARIRAAANAGAEAARPKRHPVRTVLLLVVLLGLLGGGLWYGWSLSQSRYYVGATDDGTVAIFKGVPGKIAWIELSEVYEQSTLTLDDLTPAAQGTVKQGIPADSLAEAEDKLAALNDPENPSRKQACPTGEPTAEPTLSSTGAAVPGATLSGSGAPTSAAASTEAPPTMASETPTPSASC</sequence>
<evidence type="ECO:0000256" key="2">
    <source>
        <dbReference type="SAM" id="Phobius"/>
    </source>
</evidence>
<dbReference type="InterPro" id="IPR001932">
    <property type="entry name" value="PPM-type_phosphatase-like_dom"/>
</dbReference>
<gene>
    <name evidence="4" type="ORF">ACFPIJ_46515</name>
</gene>
<protein>
    <submittedName>
        <fullName evidence="4">Protein phosphatase 2C domain-containing protein</fullName>
    </submittedName>
</protein>
<dbReference type="PROSITE" id="PS51746">
    <property type="entry name" value="PPM_2"/>
    <property type="match status" value="1"/>
</dbReference>
<keyword evidence="2" id="KW-1133">Transmembrane helix</keyword>
<dbReference type="PANTHER" id="PTHR47992">
    <property type="entry name" value="PROTEIN PHOSPHATASE"/>
    <property type="match status" value="1"/>
</dbReference>
<organism evidence="4 5">
    <name type="scientific">Dactylosporangium cerinum</name>
    <dbReference type="NCBI Taxonomy" id="1434730"/>
    <lineage>
        <taxon>Bacteria</taxon>
        <taxon>Bacillati</taxon>
        <taxon>Actinomycetota</taxon>
        <taxon>Actinomycetes</taxon>
        <taxon>Micromonosporales</taxon>
        <taxon>Micromonosporaceae</taxon>
        <taxon>Dactylosporangium</taxon>
    </lineage>
</organism>
<feature type="region of interest" description="Disordered" evidence="1">
    <location>
        <begin position="253"/>
        <end position="283"/>
    </location>
</feature>
<keyword evidence="2" id="KW-0472">Membrane</keyword>
<name>A0ABV9W974_9ACTN</name>
<dbReference type="SMART" id="SM00332">
    <property type="entry name" value="PP2Cc"/>
    <property type="match status" value="1"/>
</dbReference>
<evidence type="ECO:0000313" key="5">
    <source>
        <dbReference type="Proteomes" id="UP001595912"/>
    </source>
</evidence>
<feature type="region of interest" description="Disordered" evidence="1">
    <location>
        <begin position="401"/>
        <end position="467"/>
    </location>
</feature>
<proteinExistence type="predicted"/>
<comment type="caution">
    <text evidence="4">The sequence shown here is derived from an EMBL/GenBank/DDBJ whole genome shotgun (WGS) entry which is preliminary data.</text>
</comment>
<keyword evidence="2" id="KW-0812">Transmembrane</keyword>
<feature type="compositionally biased region" description="Low complexity" evidence="1">
    <location>
        <begin position="434"/>
        <end position="458"/>
    </location>
</feature>
<evidence type="ECO:0000256" key="1">
    <source>
        <dbReference type="SAM" id="MobiDB-lite"/>
    </source>
</evidence>
<reference evidence="5" key="1">
    <citation type="journal article" date="2019" name="Int. J. Syst. Evol. Microbiol.">
        <title>The Global Catalogue of Microorganisms (GCM) 10K type strain sequencing project: providing services to taxonomists for standard genome sequencing and annotation.</title>
        <authorList>
            <consortium name="The Broad Institute Genomics Platform"/>
            <consortium name="The Broad Institute Genome Sequencing Center for Infectious Disease"/>
            <person name="Wu L."/>
            <person name="Ma J."/>
        </authorList>
    </citation>
    <scope>NUCLEOTIDE SEQUENCE [LARGE SCALE GENOMIC DNA]</scope>
    <source>
        <strain evidence="5">CGMCC 4.7152</strain>
    </source>
</reference>
<feature type="domain" description="PPM-type phosphatase" evidence="3">
    <location>
        <begin position="6"/>
        <end position="236"/>
    </location>
</feature>
<keyword evidence="5" id="KW-1185">Reference proteome</keyword>
<dbReference type="Proteomes" id="UP001595912">
    <property type="component" value="Unassembled WGS sequence"/>
</dbReference>
<evidence type="ECO:0000313" key="4">
    <source>
        <dbReference type="EMBL" id="MFC5005277.1"/>
    </source>
</evidence>
<dbReference type="SMART" id="SM00331">
    <property type="entry name" value="PP2C_SIG"/>
    <property type="match status" value="1"/>
</dbReference>
<feature type="transmembrane region" description="Helical" evidence="2">
    <location>
        <begin position="311"/>
        <end position="329"/>
    </location>
</feature>
<dbReference type="SUPFAM" id="SSF81606">
    <property type="entry name" value="PP2C-like"/>
    <property type="match status" value="1"/>
</dbReference>
<dbReference type="Pfam" id="PF13672">
    <property type="entry name" value="PP2C_2"/>
    <property type="match status" value="1"/>
</dbReference>